<accession>A0A6G7CP15</accession>
<dbReference type="AlphaFoldDB" id="A0A6G7CP15"/>
<name>A0A6G7CP15_9VIBR</name>
<keyword evidence="1" id="KW-0732">Signal</keyword>
<dbReference type="EMBL" id="CP049332">
    <property type="protein sequence ID" value="QIH43829.1"/>
    <property type="molecule type" value="Genomic_DNA"/>
</dbReference>
<dbReference type="InterPro" id="IPR036374">
    <property type="entry name" value="OxRdtase_Mopterin-bd_sf"/>
</dbReference>
<evidence type="ECO:0000313" key="3">
    <source>
        <dbReference type="Proteomes" id="UP000503003"/>
    </source>
</evidence>
<dbReference type="SUPFAM" id="SSF56524">
    <property type="entry name" value="Oxidoreductase molybdopterin-binding domain"/>
    <property type="match status" value="1"/>
</dbReference>
<dbReference type="KEGG" id="vzi:G5S32_17765"/>
<organism evidence="2 3">
    <name type="scientific">Vibrio ziniensis</name>
    <dbReference type="NCBI Taxonomy" id="2711221"/>
    <lineage>
        <taxon>Bacteria</taxon>
        <taxon>Pseudomonadati</taxon>
        <taxon>Pseudomonadota</taxon>
        <taxon>Gammaproteobacteria</taxon>
        <taxon>Vibrionales</taxon>
        <taxon>Vibrionaceae</taxon>
        <taxon>Vibrio</taxon>
    </lineage>
</organism>
<dbReference type="Gene3D" id="3.90.420.10">
    <property type="entry name" value="Oxidoreductase, molybdopterin-binding domain"/>
    <property type="match status" value="1"/>
</dbReference>
<proteinExistence type="predicted"/>
<dbReference type="Proteomes" id="UP000503003">
    <property type="component" value="Chromosome 2"/>
</dbReference>
<gene>
    <name evidence="2" type="ORF">G5S32_17765</name>
</gene>
<sequence>MKRILVVTLLFMSTFASAYDLTIKLPNQEPIVMSMNQLKSVLPVTAFTTHTPWSDNDQPISLTGFTMLDLLNYIKAKNVASVSFIALNDYSSSTSIDDLKRYKPIVAYSLDGEPMRVRDKGPFWFIYDMSTYPQTDSPGYHTQMVWQIKEISIKYK</sequence>
<keyword evidence="3" id="KW-1185">Reference proteome</keyword>
<evidence type="ECO:0000256" key="1">
    <source>
        <dbReference type="SAM" id="SignalP"/>
    </source>
</evidence>
<feature type="chain" id="PRO_5026077607" evidence="1">
    <location>
        <begin position="19"/>
        <end position="156"/>
    </location>
</feature>
<dbReference type="RefSeq" id="WP_165313495.1">
    <property type="nucleotide sequence ID" value="NZ_CP049332.1"/>
</dbReference>
<reference evidence="2 3" key="1">
    <citation type="submission" date="2020-02" db="EMBL/GenBank/DDBJ databases">
        <title>A complete genome of a marine bacterium Vibrio sp. ZWAL4003 isolated from the mangrove sediment with the ability to degrade polysaccharides.</title>
        <authorList>
            <person name="Wu J."/>
            <person name="Qu W."/>
            <person name="Zeng R."/>
        </authorList>
    </citation>
    <scope>NUCLEOTIDE SEQUENCE [LARGE SCALE GENOMIC DNA]</scope>
    <source>
        <strain evidence="2 3">ZWAL4003</strain>
    </source>
</reference>
<feature type="signal peptide" evidence="1">
    <location>
        <begin position="1"/>
        <end position="18"/>
    </location>
</feature>
<evidence type="ECO:0000313" key="2">
    <source>
        <dbReference type="EMBL" id="QIH43829.1"/>
    </source>
</evidence>
<protein>
    <submittedName>
        <fullName evidence="2">Oxidoreductase</fullName>
    </submittedName>
</protein>